<evidence type="ECO:0000259" key="2">
    <source>
        <dbReference type="Pfam" id="PF07727"/>
    </source>
</evidence>
<dbReference type="PANTHER" id="PTHR11439:SF483">
    <property type="entry name" value="PEPTIDE SYNTHASE GLIP-LIKE, PUTATIVE (AFU_ORTHOLOGUE AFUA_3G12920)-RELATED"/>
    <property type="match status" value="1"/>
</dbReference>
<reference evidence="3" key="1">
    <citation type="submission" date="2021-03" db="EMBL/GenBank/DDBJ databases">
        <title>Draft genome sequence of rust myrtle Austropuccinia psidii MF-1, a brazilian biotype.</title>
        <authorList>
            <person name="Quecine M.C."/>
            <person name="Pachon D.M.R."/>
            <person name="Bonatelli M.L."/>
            <person name="Correr F.H."/>
            <person name="Franceschini L.M."/>
            <person name="Leite T.F."/>
            <person name="Margarido G.R.A."/>
            <person name="Almeida C.A."/>
            <person name="Ferrarezi J.A."/>
            <person name="Labate C.A."/>
        </authorList>
    </citation>
    <scope>NUCLEOTIDE SEQUENCE</scope>
    <source>
        <strain evidence="3">MF-1</strain>
    </source>
</reference>
<feature type="domain" description="Reverse transcriptase Ty1/copia-type" evidence="2">
    <location>
        <begin position="35"/>
        <end position="116"/>
    </location>
</feature>
<dbReference type="InterPro" id="IPR043502">
    <property type="entry name" value="DNA/RNA_pol_sf"/>
</dbReference>
<comment type="caution">
    <text evidence="3">The sequence shown here is derived from an EMBL/GenBank/DDBJ whole genome shotgun (WGS) entry which is preliminary data.</text>
</comment>
<keyword evidence="4" id="KW-1185">Reference proteome</keyword>
<evidence type="ECO:0000313" key="4">
    <source>
        <dbReference type="Proteomes" id="UP000765509"/>
    </source>
</evidence>
<accession>A0A9Q3H7Q7</accession>
<evidence type="ECO:0000256" key="1">
    <source>
        <dbReference type="SAM" id="MobiDB-lite"/>
    </source>
</evidence>
<dbReference type="Proteomes" id="UP000765509">
    <property type="component" value="Unassembled WGS sequence"/>
</dbReference>
<proteinExistence type="predicted"/>
<protein>
    <recommendedName>
        <fullName evidence="2">Reverse transcriptase Ty1/copia-type domain-containing protein</fullName>
    </recommendedName>
</protein>
<organism evidence="3 4">
    <name type="scientific">Austropuccinia psidii MF-1</name>
    <dbReference type="NCBI Taxonomy" id="1389203"/>
    <lineage>
        <taxon>Eukaryota</taxon>
        <taxon>Fungi</taxon>
        <taxon>Dikarya</taxon>
        <taxon>Basidiomycota</taxon>
        <taxon>Pucciniomycotina</taxon>
        <taxon>Pucciniomycetes</taxon>
        <taxon>Pucciniales</taxon>
        <taxon>Sphaerophragmiaceae</taxon>
        <taxon>Austropuccinia</taxon>
    </lineage>
</organism>
<name>A0A9Q3H7Q7_9BASI</name>
<sequence length="381" mass="42706">MEAHLTLLNDTPQTFNSALKSPASNMWREAIQKELRSMEELKVQETKDTHGDILEHKARLCAQGFTQTQGVDYDKTYAPSGRFNSLRTLIAFAASLGLEFHQVDIRSAFLNAPLTEQAPLAWYERLKHWLKKIGFKACILYPCVFYQPGQTPTWLYVHVDDIAIFSKNANIFKREVAAGFKIKDVGQANLILGIKVCHSDTHVLLDQQHFTESLLHLYGMESCRPVLTPLPPNEHLQLPAPGEINEFKRLHINYQSAIGSINYLSTATRPDLAFAVSSLSQFLQQPGIDHWKAFFHVPQYLQGTQDLGLVYCKGDGGQITAYSDADWGNCKDMGSQWALLSKALSSMRGQRLEVRGDVEKEDLAPNEAPPPTLLGAEPELP</sequence>
<evidence type="ECO:0000313" key="3">
    <source>
        <dbReference type="EMBL" id="MBW0495113.1"/>
    </source>
</evidence>
<dbReference type="Pfam" id="PF07727">
    <property type="entry name" value="RVT_2"/>
    <property type="match status" value="1"/>
</dbReference>
<dbReference type="PANTHER" id="PTHR11439">
    <property type="entry name" value="GAG-POL-RELATED RETROTRANSPOSON"/>
    <property type="match status" value="1"/>
</dbReference>
<dbReference type="OrthoDB" id="1645289at2759"/>
<gene>
    <name evidence="3" type="ORF">O181_034828</name>
</gene>
<dbReference type="AlphaFoldDB" id="A0A9Q3H7Q7"/>
<feature type="region of interest" description="Disordered" evidence="1">
    <location>
        <begin position="355"/>
        <end position="381"/>
    </location>
</feature>
<dbReference type="InterPro" id="IPR013103">
    <property type="entry name" value="RVT_2"/>
</dbReference>
<dbReference type="EMBL" id="AVOT02012921">
    <property type="protein sequence ID" value="MBW0495113.1"/>
    <property type="molecule type" value="Genomic_DNA"/>
</dbReference>
<dbReference type="SUPFAM" id="SSF56672">
    <property type="entry name" value="DNA/RNA polymerases"/>
    <property type="match status" value="1"/>
</dbReference>